<dbReference type="AlphaFoldDB" id="A0AA36F676"/>
<gene>
    <name evidence="2" type="ORF">OCTVUL_1B008074</name>
</gene>
<feature type="transmembrane region" description="Helical" evidence="1">
    <location>
        <begin position="111"/>
        <end position="132"/>
    </location>
</feature>
<evidence type="ECO:0000256" key="1">
    <source>
        <dbReference type="SAM" id="Phobius"/>
    </source>
</evidence>
<keyword evidence="1" id="KW-0812">Transmembrane</keyword>
<name>A0AA36F676_OCTVU</name>
<sequence>MHNRQSFRSNSYTVVVAVVVFFAVMVMRMYKIQSINIRVIMTSTMTLVCLESYHRDMWKVMQRSSFVPVEVTYAFKYEKFEDYDTAQYLLKPDDRARIDFSLQNIIGEVSIVDFVAVLVSTDVNILVIVVILT</sequence>
<dbReference type="EMBL" id="OX597821">
    <property type="protein sequence ID" value="CAI9727296.1"/>
    <property type="molecule type" value="Genomic_DNA"/>
</dbReference>
<evidence type="ECO:0000313" key="3">
    <source>
        <dbReference type="Proteomes" id="UP001162480"/>
    </source>
</evidence>
<protein>
    <submittedName>
        <fullName evidence="2">Uncharacterized protein</fullName>
    </submittedName>
</protein>
<keyword evidence="1" id="KW-0472">Membrane</keyword>
<proteinExistence type="predicted"/>
<dbReference type="Proteomes" id="UP001162480">
    <property type="component" value="Chromosome 8"/>
</dbReference>
<organism evidence="2 3">
    <name type="scientific">Octopus vulgaris</name>
    <name type="common">Common octopus</name>
    <dbReference type="NCBI Taxonomy" id="6645"/>
    <lineage>
        <taxon>Eukaryota</taxon>
        <taxon>Metazoa</taxon>
        <taxon>Spiralia</taxon>
        <taxon>Lophotrochozoa</taxon>
        <taxon>Mollusca</taxon>
        <taxon>Cephalopoda</taxon>
        <taxon>Coleoidea</taxon>
        <taxon>Octopodiformes</taxon>
        <taxon>Octopoda</taxon>
        <taxon>Incirrata</taxon>
        <taxon>Octopodidae</taxon>
        <taxon>Octopus</taxon>
    </lineage>
</organism>
<reference evidence="2" key="1">
    <citation type="submission" date="2023-08" db="EMBL/GenBank/DDBJ databases">
        <authorList>
            <person name="Alioto T."/>
            <person name="Alioto T."/>
            <person name="Gomez Garrido J."/>
        </authorList>
    </citation>
    <scope>NUCLEOTIDE SEQUENCE</scope>
</reference>
<evidence type="ECO:0000313" key="2">
    <source>
        <dbReference type="EMBL" id="CAI9727296.1"/>
    </source>
</evidence>
<keyword evidence="3" id="KW-1185">Reference proteome</keyword>
<keyword evidence="1" id="KW-1133">Transmembrane helix</keyword>
<accession>A0AA36F676</accession>
<feature type="transmembrane region" description="Helical" evidence="1">
    <location>
        <begin position="12"/>
        <end position="29"/>
    </location>
</feature>